<dbReference type="RefSeq" id="WP_012186223.1">
    <property type="nucleotide sequence ID" value="NC_009954.1"/>
</dbReference>
<organism evidence="1 2">
    <name type="scientific">Caldivirga maquilingensis (strain ATCC 700844 / DSM 13496 / JCM 10307 / IC-167)</name>
    <dbReference type="NCBI Taxonomy" id="397948"/>
    <lineage>
        <taxon>Archaea</taxon>
        <taxon>Thermoproteota</taxon>
        <taxon>Thermoprotei</taxon>
        <taxon>Thermoproteales</taxon>
        <taxon>Thermoproteaceae</taxon>
        <taxon>Caldivirga</taxon>
    </lineage>
</organism>
<dbReference type="KEGG" id="cma:Cmaq_1177"/>
<dbReference type="GeneID" id="5709329"/>
<accession>A8MDZ8</accession>
<dbReference type="STRING" id="397948.Cmaq_1177"/>
<dbReference type="HOGENOM" id="CLU_867728_0_0_2"/>
<gene>
    <name evidence="1" type="ordered locus">Cmaq_1177</name>
</gene>
<dbReference type="AlphaFoldDB" id="A8MDZ8"/>
<dbReference type="eggNOG" id="arCOG05588">
    <property type="taxonomic scope" value="Archaea"/>
</dbReference>
<protein>
    <submittedName>
        <fullName evidence="1">Uncharacterized protein</fullName>
    </submittedName>
</protein>
<evidence type="ECO:0000313" key="1">
    <source>
        <dbReference type="EMBL" id="ABW02004.1"/>
    </source>
</evidence>
<name>A8MDZ8_CALMQ</name>
<proteinExistence type="predicted"/>
<dbReference type="OrthoDB" id="25657at2157"/>
<dbReference type="Proteomes" id="UP000001137">
    <property type="component" value="Chromosome"/>
</dbReference>
<evidence type="ECO:0000313" key="2">
    <source>
        <dbReference type="Proteomes" id="UP000001137"/>
    </source>
</evidence>
<reference evidence="1 2" key="1">
    <citation type="submission" date="2007-10" db="EMBL/GenBank/DDBJ databases">
        <title>Complete sequence of Caldivirga maquilingensis IC-167.</title>
        <authorList>
            <consortium name="US DOE Joint Genome Institute"/>
            <person name="Copeland A."/>
            <person name="Lucas S."/>
            <person name="Lapidus A."/>
            <person name="Barry K."/>
            <person name="Glavina del Rio T."/>
            <person name="Dalin E."/>
            <person name="Tice H."/>
            <person name="Pitluck S."/>
            <person name="Saunders E."/>
            <person name="Brettin T."/>
            <person name="Bruce D."/>
            <person name="Detter J.C."/>
            <person name="Han C."/>
            <person name="Schmutz J."/>
            <person name="Larimer F."/>
            <person name="Land M."/>
            <person name="Hauser L."/>
            <person name="Kyrpides N."/>
            <person name="Ivanova N."/>
            <person name="Biddle J.F."/>
            <person name="Zhang Z."/>
            <person name="Fitz-Gibbon S.T."/>
            <person name="Lowe T.M."/>
            <person name="Saltikov C."/>
            <person name="House C.H."/>
            <person name="Richardson P."/>
        </authorList>
    </citation>
    <scope>NUCLEOTIDE SEQUENCE [LARGE SCALE GENOMIC DNA]</scope>
    <source>
        <strain evidence="2">ATCC 700844 / DSM 13496 / JCM 10307 / IC-167</strain>
    </source>
</reference>
<sequence length="335" mass="37735">MKIELLVSEGEVTVVTEGGKTMFRSIDDALAYIKSMINNSECVRNSWYIRVPLMRILNLLAYASDKGLRNVKEALLSYLKANGLSESNVRVIEPTLQALGLVNNGVLTEDAIRIGELFRRGLLTECARLMMKMAYGNCVLRSMLINYKPGNPESLKAIGLRRRDELNYTIQLLDFMISGGLIGCVDSVNEFLHSKCSRPVCECCGNYLTYYILSRLLSFKLFDYLDLPRLGYSPVISNEGIFLMHPNGEDKVPVVSRIIEFNQANYTPGLREIVDSIEQELRRSNVSRAVLIIPFTVNYGDCSIGKVYVSTYLRGVFTYAKIYDPHELTGESTIN</sequence>
<keyword evidence="2" id="KW-1185">Reference proteome</keyword>
<dbReference type="EMBL" id="CP000852">
    <property type="protein sequence ID" value="ABW02004.1"/>
    <property type="molecule type" value="Genomic_DNA"/>
</dbReference>